<organism evidence="1 2">
    <name type="scientific">Priapulus caudatus</name>
    <name type="common">Priapulid worm</name>
    <dbReference type="NCBI Taxonomy" id="37621"/>
    <lineage>
        <taxon>Eukaryota</taxon>
        <taxon>Metazoa</taxon>
        <taxon>Ecdysozoa</taxon>
        <taxon>Scalidophora</taxon>
        <taxon>Priapulida</taxon>
        <taxon>Priapulimorpha</taxon>
        <taxon>Priapulimorphida</taxon>
        <taxon>Priapulidae</taxon>
        <taxon>Priapulus</taxon>
    </lineage>
</organism>
<name>A0ABM1F7D0_PRICU</name>
<dbReference type="GeneID" id="106820340"/>
<protein>
    <submittedName>
        <fullName evidence="2">Condensin complex subunit 1-like</fullName>
    </submittedName>
</protein>
<dbReference type="Proteomes" id="UP000695022">
    <property type="component" value="Unplaced"/>
</dbReference>
<dbReference type="InterPro" id="IPR026971">
    <property type="entry name" value="CND1/NCAPD3"/>
</dbReference>
<keyword evidence="1" id="KW-1185">Reference proteome</keyword>
<gene>
    <name evidence="2" type="primary">LOC106820340</name>
</gene>
<dbReference type="RefSeq" id="XP_014680351.1">
    <property type="nucleotide sequence ID" value="XM_014824865.1"/>
</dbReference>
<dbReference type="PANTHER" id="PTHR14222">
    <property type="entry name" value="CONDENSIN"/>
    <property type="match status" value="1"/>
</dbReference>
<dbReference type="PANTHER" id="PTHR14222:SF2">
    <property type="entry name" value="CONDENSIN COMPLEX SUBUNIT 1"/>
    <property type="match status" value="1"/>
</dbReference>
<reference evidence="2" key="1">
    <citation type="submission" date="2025-08" db="UniProtKB">
        <authorList>
            <consortium name="RefSeq"/>
        </authorList>
    </citation>
    <scope>IDENTIFICATION</scope>
</reference>
<evidence type="ECO:0000313" key="1">
    <source>
        <dbReference type="Proteomes" id="UP000695022"/>
    </source>
</evidence>
<evidence type="ECO:0000313" key="2">
    <source>
        <dbReference type="RefSeq" id="XP_014680351.1"/>
    </source>
</evidence>
<accession>A0ABM1F7D0</accession>
<feature type="non-terminal residue" evidence="2">
    <location>
        <position position="107"/>
    </location>
</feature>
<proteinExistence type="predicted"/>
<sequence>MPLVCQLLGSRSSTDVLEAIEFFATAAEFHVSGAVVGVRRALVLVWSKEQPIREALSAAYRRLYLETGDDDAGAAGNQRAQTLTVVKNLTALIDGATLAELTSLEQL</sequence>